<evidence type="ECO:0000313" key="2">
    <source>
        <dbReference type="Proteomes" id="UP000265520"/>
    </source>
</evidence>
<comment type="caution">
    <text evidence="1">The sequence shown here is derived from an EMBL/GenBank/DDBJ whole genome shotgun (WGS) entry which is preliminary data.</text>
</comment>
<reference evidence="1 2" key="1">
    <citation type="journal article" date="2018" name="Front. Plant Sci.">
        <title>Red Clover (Trifolium pratense) and Zigzag Clover (T. medium) - A Picture of Genomic Similarities and Differences.</title>
        <authorList>
            <person name="Dluhosova J."/>
            <person name="Istvanek J."/>
            <person name="Nedelnik J."/>
            <person name="Repkova J."/>
        </authorList>
    </citation>
    <scope>NUCLEOTIDE SEQUENCE [LARGE SCALE GENOMIC DNA]</scope>
    <source>
        <strain evidence="2">cv. 10/8</strain>
        <tissue evidence="1">Leaf</tissue>
    </source>
</reference>
<dbReference type="EMBL" id="LXQA010666700">
    <property type="protein sequence ID" value="MCI64960.1"/>
    <property type="molecule type" value="Genomic_DNA"/>
</dbReference>
<protein>
    <submittedName>
        <fullName evidence="1">Uncharacterized protein</fullName>
    </submittedName>
</protein>
<name>A0A392TXG2_9FABA</name>
<feature type="non-terminal residue" evidence="1">
    <location>
        <position position="36"/>
    </location>
</feature>
<organism evidence="1 2">
    <name type="scientific">Trifolium medium</name>
    <dbReference type="NCBI Taxonomy" id="97028"/>
    <lineage>
        <taxon>Eukaryota</taxon>
        <taxon>Viridiplantae</taxon>
        <taxon>Streptophyta</taxon>
        <taxon>Embryophyta</taxon>
        <taxon>Tracheophyta</taxon>
        <taxon>Spermatophyta</taxon>
        <taxon>Magnoliopsida</taxon>
        <taxon>eudicotyledons</taxon>
        <taxon>Gunneridae</taxon>
        <taxon>Pentapetalae</taxon>
        <taxon>rosids</taxon>
        <taxon>fabids</taxon>
        <taxon>Fabales</taxon>
        <taxon>Fabaceae</taxon>
        <taxon>Papilionoideae</taxon>
        <taxon>50 kb inversion clade</taxon>
        <taxon>NPAAA clade</taxon>
        <taxon>Hologalegina</taxon>
        <taxon>IRL clade</taxon>
        <taxon>Trifolieae</taxon>
        <taxon>Trifolium</taxon>
    </lineage>
</organism>
<dbReference type="AlphaFoldDB" id="A0A392TXG2"/>
<accession>A0A392TXG2</accession>
<dbReference type="Proteomes" id="UP000265520">
    <property type="component" value="Unassembled WGS sequence"/>
</dbReference>
<feature type="non-terminal residue" evidence="1">
    <location>
        <position position="1"/>
    </location>
</feature>
<evidence type="ECO:0000313" key="1">
    <source>
        <dbReference type="EMBL" id="MCI64960.1"/>
    </source>
</evidence>
<keyword evidence="2" id="KW-1185">Reference proteome</keyword>
<proteinExistence type="predicted"/>
<sequence length="36" mass="3871">RARLDSNLKLAGWSEEPSGMALAQRDFARPASNPAS</sequence>